<proteinExistence type="predicted"/>
<keyword evidence="3" id="KW-1185">Reference proteome</keyword>
<comment type="caution">
    <text evidence="2">The sequence shown here is derived from an EMBL/GenBank/DDBJ whole genome shotgun (WGS) entry which is preliminary data.</text>
</comment>
<feature type="region of interest" description="Disordered" evidence="1">
    <location>
        <begin position="113"/>
        <end position="134"/>
    </location>
</feature>
<feature type="compositionally biased region" description="Low complexity" evidence="1">
    <location>
        <begin position="28"/>
        <end position="55"/>
    </location>
</feature>
<evidence type="ECO:0000313" key="3">
    <source>
        <dbReference type="Proteomes" id="UP000811619"/>
    </source>
</evidence>
<protein>
    <submittedName>
        <fullName evidence="2">Uncharacterized protein</fullName>
    </submittedName>
</protein>
<dbReference type="Proteomes" id="UP000811619">
    <property type="component" value="Unassembled WGS sequence"/>
</dbReference>
<sequence length="134" mass="14770">MDFLKKAAAAASSSGDKNANNENQAPPQQQQQQQQQQGGDNKQDQNQNQQSGDQQDYGDKAFDMINKKAGLNLSRDNQEIITDGARGAYEKFSGCVFASMLLLLRRSSWINVSEDPSADRASSYSKQVDAKYSN</sequence>
<evidence type="ECO:0000256" key="1">
    <source>
        <dbReference type="SAM" id="MobiDB-lite"/>
    </source>
</evidence>
<organism evidence="2 3">
    <name type="scientific">Claviceps africana</name>
    <dbReference type="NCBI Taxonomy" id="83212"/>
    <lineage>
        <taxon>Eukaryota</taxon>
        <taxon>Fungi</taxon>
        <taxon>Dikarya</taxon>
        <taxon>Ascomycota</taxon>
        <taxon>Pezizomycotina</taxon>
        <taxon>Sordariomycetes</taxon>
        <taxon>Hypocreomycetidae</taxon>
        <taxon>Hypocreales</taxon>
        <taxon>Clavicipitaceae</taxon>
        <taxon>Claviceps</taxon>
    </lineage>
</organism>
<feature type="region of interest" description="Disordered" evidence="1">
    <location>
        <begin position="1"/>
        <end position="63"/>
    </location>
</feature>
<reference evidence="2" key="1">
    <citation type="journal article" date="2020" name="bioRxiv">
        <title>Whole genome comparisons of ergot fungi reveals the divergence and evolution of species within the genus Claviceps are the result of varying mechanisms driving genome evolution and host range expansion.</title>
        <authorList>
            <person name="Wyka S.A."/>
            <person name="Mondo S.J."/>
            <person name="Liu M."/>
            <person name="Dettman J."/>
            <person name="Nalam V."/>
            <person name="Broders K.D."/>
        </authorList>
    </citation>
    <scope>NUCLEOTIDE SEQUENCE</scope>
    <source>
        <strain evidence="2">CCC 489</strain>
    </source>
</reference>
<dbReference type="AlphaFoldDB" id="A0A8K0J837"/>
<name>A0A8K0J837_9HYPO</name>
<accession>A0A8K0J837</accession>
<gene>
    <name evidence="2" type="ORF">E4U42_002525</name>
</gene>
<evidence type="ECO:0000313" key="2">
    <source>
        <dbReference type="EMBL" id="KAG5927177.1"/>
    </source>
</evidence>
<feature type="compositionally biased region" description="Polar residues" evidence="1">
    <location>
        <begin position="120"/>
        <end position="134"/>
    </location>
</feature>
<dbReference type="OrthoDB" id="3050608at2759"/>
<feature type="compositionally biased region" description="Low complexity" evidence="1">
    <location>
        <begin position="1"/>
        <end position="21"/>
    </location>
</feature>
<dbReference type="EMBL" id="SRPY01000202">
    <property type="protein sequence ID" value="KAG5927177.1"/>
    <property type="molecule type" value="Genomic_DNA"/>
</dbReference>